<keyword evidence="1" id="KW-0328">Glycosyltransferase</keyword>
<dbReference type="RefSeq" id="WP_066589326.1">
    <property type="nucleotide sequence ID" value="NZ_CABKVS010000002.1"/>
</dbReference>
<dbReference type="EMBL" id="CP024988">
    <property type="protein sequence ID" value="AWT26577.1"/>
    <property type="molecule type" value="Genomic_DNA"/>
</dbReference>
<dbReference type="AlphaFoldDB" id="A0A2Z3YWY7"/>
<dbReference type="GO" id="GO:0005829">
    <property type="term" value="C:cytosol"/>
    <property type="evidence" value="ECO:0007669"/>
    <property type="project" value="TreeGrafter"/>
</dbReference>
<dbReference type="Gene3D" id="3.40.50.880">
    <property type="match status" value="1"/>
</dbReference>
<sequence length="254" mass="26747">MTSQPTSPALHVEVFHPVSSRPGDPEFHHLLLQLNDGVRTAVSSLGWSCHFTASGEVGTDAALAAARAADVTVVMGGEDVTPTLYGAGADYEDAGSHHPAADIVEIAVIRDAVARRTPLLGICRGLQLINVAQGGTLVQHLETTHLHRSDSGDDPFVTTAVFPVPGTDTDGLDLDSPVRCTHHQAVGVLGRDLTVVARAADGVVEAVLHDHAPVTGVQWHPEHPDVATTQLAHLLLRMGGQRERQLSQSDVVAS</sequence>
<dbReference type="OrthoDB" id="9813383at2"/>
<keyword evidence="1" id="KW-0808">Transferase</keyword>
<dbReference type="InterPro" id="IPR044668">
    <property type="entry name" value="PuuD-like"/>
</dbReference>
<dbReference type="InterPro" id="IPR011697">
    <property type="entry name" value="Peptidase_C26"/>
</dbReference>
<dbReference type="KEGG" id="cpre:Csp1_17980"/>
<keyword evidence="1" id="KW-0315">Glutamine amidotransferase</keyword>
<dbReference type="Proteomes" id="UP000247696">
    <property type="component" value="Chromosome"/>
</dbReference>
<dbReference type="SUPFAM" id="SSF52317">
    <property type="entry name" value="Class I glutamine amidotransferase-like"/>
    <property type="match status" value="1"/>
</dbReference>
<evidence type="ECO:0000313" key="1">
    <source>
        <dbReference type="EMBL" id="AWT26577.1"/>
    </source>
</evidence>
<gene>
    <name evidence="1" type="ORF">Csp1_17980</name>
</gene>
<dbReference type="InterPro" id="IPR029062">
    <property type="entry name" value="Class_I_gatase-like"/>
</dbReference>
<dbReference type="GO" id="GO:0006598">
    <property type="term" value="P:polyamine catabolic process"/>
    <property type="evidence" value="ECO:0007669"/>
    <property type="project" value="TreeGrafter"/>
</dbReference>
<reference evidence="2" key="1">
    <citation type="submission" date="2017-11" db="EMBL/GenBank/DDBJ databases">
        <title>Otitis media/interna in a cat caused by the recently described species Corynebacterium provencense.</title>
        <authorList>
            <person name="Kittl S."/>
            <person name="Brodard I."/>
            <person name="Rychener L."/>
            <person name="Jores J."/>
            <person name="Roosje P."/>
            <person name="Gobeli Brawand S."/>
        </authorList>
    </citation>
    <scope>NUCLEOTIDE SEQUENCE [LARGE SCALE GENOMIC DNA]</scope>
    <source>
        <strain evidence="2">17KM38</strain>
    </source>
</reference>
<dbReference type="PANTHER" id="PTHR43235:SF1">
    <property type="entry name" value="GLUTAMINE AMIDOTRANSFERASE PB2B2.05-RELATED"/>
    <property type="match status" value="1"/>
</dbReference>
<dbReference type="GO" id="GO:0016757">
    <property type="term" value="F:glycosyltransferase activity"/>
    <property type="evidence" value="ECO:0007669"/>
    <property type="project" value="UniProtKB-KW"/>
</dbReference>
<dbReference type="EC" id="2.4.2.-" evidence="1"/>
<evidence type="ECO:0000313" key="2">
    <source>
        <dbReference type="Proteomes" id="UP000247696"/>
    </source>
</evidence>
<organism evidence="1 2">
    <name type="scientific">Corynebacterium provencense</name>
    <dbReference type="NCBI Taxonomy" id="1737425"/>
    <lineage>
        <taxon>Bacteria</taxon>
        <taxon>Bacillati</taxon>
        <taxon>Actinomycetota</taxon>
        <taxon>Actinomycetes</taxon>
        <taxon>Mycobacteriales</taxon>
        <taxon>Corynebacteriaceae</taxon>
        <taxon>Corynebacterium</taxon>
    </lineage>
</organism>
<name>A0A2Z3YWY7_9CORY</name>
<dbReference type="GO" id="GO:0033969">
    <property type="term" value="F:gamma-glutamyl-gamma-aminobutyrate hydrolase activity"/>
    <property type="evidence" value="ECO:0007669"/>
    <property type="project" value="TreeGrafter"/>
</dbReference>
<accession>A0A2Z3YWY7</accession>
<protein>
    <submittedName>
        <fullName evidence="1">Glutamine amidotransferase</fullName>
        <ecNumber evidence="1">2.4.2.-</ecNumber>
    </submittedName>
</protein>
<dbReference type="Pfam" id="PF07722">
    <property type="entry name" value="Peptidase_C26"/>
    <property type="match status" value="1"/>
</dbReference>
<keyword evidence="2" id="KW-1185">Reference proteome</keyword>
<dbReference type="PROSITE" id="PS51273">
    <property type="entry name" value="GATASE_TYPE_1"/>
    <property type="match status" value="1"/>
</dbReference>
<proteinExistence type="predicted"/>
<dbReference type="STRING" id="1737425.GCA_900049755_02726"/>
<dbReference type="PANTHER" id="PTHR43235">
    <property type="entry name" value="GLUTAMINE AMIDOTRANSFERASE PB2B2.05-RELATED"/>
    <property type="match status" value="1"/>
</dbReference>